<accession>A0A914NXH8</accession>
<dbReference type="WBParaSite" id="Minc3s08828g42645">
    <property type="protein sequence ID" value="Minc3s08828g42645"/>
    <property type="gene ID" value="Minc3s08828g42645"/>
</dbReference>
<dbReference type="AlphaFoldDB" id="A0A914NXH8"/>
<keyword evidence="1" id="KW-1185">Reference proteome</keyword>
<reference evidence="2" key="1">
    <citation type="submission" date="2022-11" db="UniProtKB">
        <authorList>
            <consortium name="WormBaseParasite"/>
        </authorList>
    </citation>
    <scope>IDENTIFICATION</scope>
</reference>
<evidence type="ECO:0000313" key="1">
    <source>
        <dbReference type="Proteomes" id="UP000887563"/>
    </source>
</evidence>
<protein>
    <submittedName>
        <fullName evidence="2">Uncharacterized protein</fullName>
    </submittedName>
</protein>
<proteinExistence type="predicted"/>
<evidence type="ECO:0000313" key="2">
    <source>
        <dbReference type="WBParaSite" id="Minc3s08828g42645"/>
    </source>
</evidence>
<dbReference type="Proteomes" id="UP000887563">
    <property type="component" value="Unplaced"/>
</dbReference>
<organism evidence="1 2">
    <name type="scientific">Meloidogyne incognita</name>
    <name type="common">Southern root-knot nematode worm</name>
    <name type="synonym">Oxyuris incognita</name>
    <dbReference type="NCBI Taxonomy" id="6306"/>
    <lineage>
        <taxon>Eukaryota</taxon>
        <taxon>Metazoa</taxon>
        <taxon>Ecdysozoa</taxon>
        <taxon>Nematoda</taxon>
        <taxon>Chromadorea</taxon>
        <taxon>Rhabditida</taxon>
        <taxon>Tylenchina</taxon>
        <taxon>Tylenchomorpha</taxon>
        <taxon>Tylenchoidea</taxon>
        <taxon>Meloidogynidae</taxon>
        <taxon>Meloidogyninae</taxon>
        <taxon>Meloidogyne</taxon>
        <taxon>Meloidogyne incognita group</taxon>
    </lineage>
</organism>
<name>A0A914NXH8_MELIC</name>
<sequence length="150" mass="17211">MLHGFKIKSHESVRLLNFGFQRFDEASTLWVVVGITCRTIPLITYMTIPAVLTVDFRIPNDSTLLTTLGLLAKFRIKMVVKAVLIDKFLQTSITFFQKVIPRGTRVSGPTREQFRQRALHVAEWLWGLHTLSHTPNNMVAQRALPYSLHH</sequence>